<accession>S8CMR8</accession>
<evidence type="ECO:0000256" key="1">
    <source>
        <dbReference type="ARBA" id="ARBA00004170"/>
    </source>
</evidence>
<dbReference type="Proteomes" id="UP000015453">
    <property type="component" value="Unassembled WGS sequence"/>
</dbReference>
<sequence length="110" mass="12235">PLVVPFVHTGMQDVMPIGAKFPKIGKTITVLVGDPIDFEDIINKNVSRGRMYDAVAARIGTHLQKLKLQVEELAAMEPPKHLLNVQNYLDWETLGIENFIVSESDNSPLP</sequence>
<evidence type="ECO:0000256" key="2">
    <source>
        <dbReference type="ARBA" id="ARBA00022679"/>
    </source>
</evidence>
<evidence type="ECO:0000256" key="5">
    <source>
        <dbReference type="ARBA" id="ARBA00023315"/>
    </source>
</evidence>
<dbReference type="GO" id="GO:0006644">
    <property type="term" value="P:phospholipid metabolic process"/>
    <property type="evidence" value="ECO:0007669"/>
    <property type="project" value="InterPro"/>
</dbReference>
<dbReference type="OrthoDB" id="193467at2759"/>
<reference evidence="7 8" key="1">
    <citation type="journal article" date="2013" name="BMC Genomics">
        <title>The miniature genome of a carnivorous plant Genlisea aurea contains a low number of genes and short non-coding sequences.</title>
        <authorList>
            <person name="Leushkin E.V."/>
            <person name="Sutormin R.A."/>
            <person name="Nabieva E.R."/>
            <person name="Penin A.A."/>
            <person name="Kondrashov A.S."/>
            <person name="Logacheva M.D."/>
        </authorList>
    </citation>
    <scope>NUCLEOTIDE SEQUENCE [LARGE SCALE GENOMIC DNA]</scope>
</reference>
<dbReference type="PANTHER" id="PTHR12497:SF0">
    <property type="entry name" value="TAFAZZIN"/>
    <property type="match status" value="1"/>
</dbReference>
<keyword evidence="3" id="KW-0443">Lipid metabolism</keyword>
<protein>
    <recommendedName>
        <fullName evidence="6">Tafazzin family protein</fullName>
    </recommendedName>
</protein>
<dbReference type="PANTHER" id="PTHR12497">
    <property type="entry name" value="TAZ PROTEIN TAFAZZIN"/>
    <property type="match status" value="1"/>
</dbReference>
<proteinExistence type="inferred from homology"/>
<dbReference type="SUPFAM" id="SSF69593">
    <property type="entry name" value="Glycerol-3-phosphate (1)-acyltransferase"/>
    <property type="match status" value="1"/>
</dbReference>
<comment type="subcellular location">
    <subcellularLocation>
        <location evidence="1">Membrane</location>
        <topology evidence="1">Peripheral membrane protein</topology>
    </subcellularLocation>
</comment>
<comment type="similarity">
    <text evidence="6">Belongs to the taffazin family.</text>
</comment>
<gene>
    <name evidence="7" type="ORF">M569_06310</name>
</gene>
<dbReference type="GO" id="GO:0016020">
    <property type="term" value="C:membrane"/>
    <property type="evidence" value="ECO:0007669"/>
    <property type="project" value="UniProtKB-SubCell"/>
</dbReference>
<evidence type="ECO:0000313" key="7">
    <source>
        <dbReference type="EMBL" id="EPS68459.1"/>
    </source>
</evidence>
<evidence type="ECO:0000313" key="8">
    <source>
        <dbReference type="Proteomes" id="UP000015453"/>
    </source>
</evidence>
<comment type="caution">
    <text evidence="7">The sequence shown here is derived from an EMBL/GenBank/DDBJ whole genome shotgun (WGS) entry which is preliminary data.</text>
</comment>
<name>S8CMR8_9LAMI</name>
<dbReference type="AlphaFoldDB" id="S8CMR8"/>
<keyword evidence="4" id="KW-0472">Membrane</keyword>
<dbReference type="GO" id="GO:0008374">
    <property type="term" value="F:O-acyltransferase activity"/>
    <property type="evidence" value="ECO:0007669"/>
    <property type="project" value="TreeGrafter"/>
</dbReference>
<feature type="non-terminal residue" evidence="7">
    <location>
        <position position="110"/>
    </location>
</feature>
<feature type="non-terminal residue" evidence="7">
    <location>
        <position position="1"/>
    </location>
</feature>
<dbReference type="InterPro" id="IPR000872">
    <property type="entry name" value="Tafazzin"/>
</dbReference>
<dbReference type="EMBL" id="AUSU01002605">
    <property type="protein sequence ID" value="EPS68459.1"/>
    <property type="molecule type" value="Genomic_DNA"/>
</dbReference>
<evidence type="ECO:0000256" key="4">
    <source>
        <dbReference type="ARBA" id="ARBA00023136"/>
    </source>
</evidence>
<organism evidence="7 8">
    <name type="scientific">Genlisea aurea</name>
    <dbReference type="NCBI Taxonomy" id="192259"/>
    <lineage>
        <taxon>Eukaryota</taxon>
        <taxon>Viridiplantae</taxon>
        <taxon>Streptophyta</taxon>
        <taxon>Embryophyta</taxon>
        <taxon>Tracheophyta</taxon>
        <taxon>Spermatophyta</taxon>
        <taxon>Magnoliopsida</taxon>
        <taxon>eudicotyledons</taxon>
        <taxon>Gunneridae</taxon>
        <taxon>Pentapetalae</taxon>
        <taxon>asterids</taxon>
        <taxon>lamiids</taxon>
        <taxon>Lamiales</taxon>
        <taxon>Lentibulariaceae</taxon>
        <taxon>Genlisea</taxon>
    </lineage>
</organism>
<evidence type="ECO:0000256" key="3">
    <source>
        <dbReference type="ARBA" id="ARBA00023098"/>
    </source>
</evidence>
<keyword evidence="8" id="KW-1185">Reference proteome</keyword>
<keyword evidence="2" id="KW-0808">Transferase</keyword>
<evidence type="ECO:0000256" key="6">
    <source>
        <dbReference type="RuleBase" id="RU365062"/>
    </source>
</evidence>
<keyword evidence="5" id="KW-0012">Acyltransferase</keyword>